<name>A0A4R5TTC0_9GAMM</name>
<protein>
    <submittedName>
        <fullName evidence="2">Uncharacterized protein</fullName>
    </submittedName>
</protein>
<dbReference type="RefSeq" id="WP_133322050.1">
    <property type="nucleotide sequence ID" value="NZ_SMTF01000008.1"/>
</dbReference>
<feature type="transmembrane region" description="Helical" evidence="1">
    <location>
        <begin position="34"/>
        <end position="55"/>
    </location>
</feature>
<accession>A0A4R5TTC0</accession>
<keyword evidence="1" id="KW-1133">Transmembrane helix</keyword>
<gene>
    <name evidence="2" type="ORF">E2F46_10540</name>
</gene>
<keyword evidence="1" id="KW-0812">Transmembrane</keyword>
<sequence length="103" mass="11455">MTQELLWRLAGVVMLLLLPTFLIASAAVDLKVRWARYAFSILAWPLCMSVGLYYFTITAPSPEANGAATMSLVTKGVGISLIPALFWTWHFRNIVPNGRSKLK</sequence>
<proteinExistence type="predicted"/>
<keyword evidence="1" id="KW-0472">Membrane</keyword>
<evidence type="ECO:0000313" key="2">
    <source>
        <dbReference type="EMBL" id="TDK23355.1"/>
    </source>
</evidence>
<feature type="transmembrane region" description="Helical" evidence="1">
    <location>
        <begin position="67"/>
        <end position="89"/>
    </location>
</feature>
<reference evidence="2 3" key="1">
    <citation type="submission" date="2019-03" db="EMBL/GenBank/DDBJ databases">
        <title>Luteimonas zhaokaii sp.nov., isolated from the rectal contents of Plateau pika in Yushu, Qinghai Province, China.</title>
        <authorList>
            <person name="Zhang G."/>
        </authorList>
    </citation>
    <scope>NUCLEOTIDE SEQUENCE [LARGE SCALE GENOMIC DNA]</scope>
    <source>
        <strain evidence="2 3">B9</strain>
    </source>
</reference>
<comment type="caution">
    <text evidence="2">The sequence shown here is derived from an EMBL/GenBank/DDBJ whole genome shotgun (WGS) entry which is preliminary data.</text>
</comment>
<dbReference type="EMBL" id="SMTF01000008">
    <property type="protein sequence ID" value="TDK23355.1"/>
    <property type="molecule type" value="Genomic_DNA"/>
</dbReference>
<keyword evidence="3" id="KW-1185">Reference proteome</keyword>
<dbReference type="Proteomes" id="UP000294796">
    <property type="component" value="Unassembled WGS sequence"/>
</dbReference>
<organism evidence="2 3">
    <name type="scientific">Luteimonas aestuarii</name>
    <dbReference type="NCBI Taxonomy" id="453837"/>
    <lineage>
        <taxon>Bacteria</taxon>
        <taxon>Pseudomonadati</taxon>
        <taxon>Pseudomonadota</taxon>
        <taxon>Gammaproteobacteria</taxon>
        <taxon>Lysobacterales</taxon>
        <taxon>Lysobacteraceae</taxon>
        <taxon>Luteimonas</taxon>
    </lineage>
</organism>
<evidence type="ECO:0000313" key="3">
    <source>
        <dbReference type="Proteomes" id="UP000294796"/>
    </source>
</evidence>
<dbReference type="AlphaFoldDB" id="A0A4R5TTC0"/>
<evidence type="ECO:0000256" key="1">
    <source>
        <dbReference type="SAM" id="Phobius"/>
    </source>
</evidence>
<feature type="transmembrane region" description="Helical" evidence="1">
    <location>
        <begin position="6"/>
        <end position="27"/>
    </location>
</feature>